<evidence type="ECO:0008006" key="3">
    <source>
        <dbReference type="Google" id="ProtNLM"/>
    </source>
</evidence>
<dbReference type="EMBL" id="CP012836">
    <property type="protein sequence ID" value="AMQ57891.1"/>
    <property type="molecule type" value="Genomic_DNA"/>
</dbReference>
<dbReference type="Proteomes" id="UP000073816">
    <property type="component" value="Chromosome"/>
</dbReference>
<dbReference type="RefSeq" id="WP_067549745.1">
    <property type="nucleotide sequence ID" value="NZ_CP012836.1"/>
</dbReference>
<gene>
    <name evidence="1" type="ORF">AO498_15665</name>
</gene>
<evidence type="ECO:0000313" key="1">
    <source>
        <dbReference type="EMBL" id="AMQ57891.1"/>
    </source>
</evidence>
<sequence length="173" mass="19562">MRVLLILLGMLWMKGENPSELIITKQKITVSGQTSFGAFNCDYTQVGLKDTLVLNARGIQKAMRFQIPVRDFSCGNFLLNKDFRSTIKAEKYPVCEVQVGNFKTQNGEILCDMTVLLVGKKLEFPNLKLHQSQHGLFTDLRLSFDRLELQPPNKLGGLVKVEENLDLEVLLGF</sequence>
<proteinExistence type="predicted"/>
<dbReference type="STRING" id="1727163.AO498_15665"/>
<reference evidence="2" key="1">
    <citation type="submission" date="2015-09" db="EMBL/GenBank/DDBJ databases">
        <title>Complete sequence of Algoriphagus sp. M8-2.</title>
        <authorList>
            <person name="Shintani M."/>
        </authorList>
    </citation>
    <scope>NUCLEOTIDE SEQUENCE [LARGE SCALE GENOMIC DNA]</scope>
    <source>
        <strain evidence="2">M8-2</strain>
    </source>
</reference>
<keyword evidence="2" id="KW-1185">Reference proteome</keyword>
<dbReference type="PATRIC" id="fig|1727163.4.peg.3287"/>
<name>A0A142ERY6_9BACT</name>
<dbReference type="OrthoDB" id="9794147at2"/>
<organism evidence="1 2">
    <name type="scientific">Algoriphagus sanaruensis</name>
    <dbReference type="NCBI Taxonomy" id="1727163"/>
    <lineage>
        <taxon>Bacteria</taxon>
        <taxon>Pseudomonadati</taxon>
        <taxon>Bacteroidota</taxon>
        <taxon>Cytophagia</taxon>
        <taxon>Cytophagales</taxon>
        <taxon>Cyclobacteriaceae</taxon>
        <taxon>Algoriphagus</taxon>
    </lineage>
</organism>
<evidence type="ECO:0000313" key="2">
    <source>
        <dbReference type="Proteomes" id="UP000073816"/>
    </source>
</evidence>
<dbReference type="KEGG" id="alm:AO498_15665"/>
<protein>
    <recommendedName>
        <fullName evidence="3">Lipid/polyisoprenoid-binding YceI-like domain-containing protein</fullName>
    </recommendedName>
</protein>
<dbReference type="AlphaFoldDB" id="A0A142ERY6"/>
<reference evidence="1 2" key="2">
    <citation type="journal article" date="2016" name="Genome Announc.">
        <title>Complete Genome Sequence of Algoriphagus sp. Strain M8-2, Isolated from a Brackish Lake.</title>
        <authorList>
            <person name="Muraguchi Y."/>
            <person name="Kushimoto K."/>
            <person name="Ohtsubo Y."/>
            <person name="Suzuki T."/>
            <person name="Dohra H."/>
            <person name="Kimbara K."/>
            <person name="Shintani M."/>
        </authorList>
    </citation>
    <scope>NUCLEOTIDE SEQUENCE [LARGE SCALE GENOMIC DNA]</scope>
    <source>
        <strain evidence="1 2">M8-2</strain>
    </source>
</reference>
<accession>A0A142ERY6</accession>